<feature type="transmembrane region" description="Helical" evidence="7">
    <location>
        <begin position="127"/>
        <end position="147"/>
    </location>
</feature>
<gene>
    <name evidence="8" type="primary">LOC109107591</name>
</gene>
<comment type="similarity">
    <text evidence="2">Belongs to the TMEM200 family.</text>
</comment>
<keyword evidence="4 7" id="KW-1133">Transmembrane helix</keyword>
<name>A0A9Q9VIC5_CYPCA</name>
<feature type="region of interest" description="Disordered" evidence="6">
    <location>
        <begin position="14"/>
        <end position="35"/>
    </location>
</feature>
<proteinExistence type="inferred from homology"/>
<evidence type="ECO:0000313" key="8">
    <source>
        <dbReference type="RefSeq" id="XP_018976391.2"/>
    </source>
</evidence>
<dbReference type="PANTHER" id="PTHR31815">
    <property type="entry name" value="AGAP005329-PA"/>
    <property type="match status" value="1"/>
</dbReference>
<comment type="subcellular location">
    <subcellularLocation>
        <location evidence="1">Membrane</location>
        <topology evidence="1">Multi-pass membrane protein</topology>
    </subcellularLocation>
</comment>
<protein>
    <submittedName>
        <fullName evidence="8">Transmembrane protein 200A-like</fullName>
    </submittedName>
</protein>
<feature type="compositionally biased region" description="Basic and acidic residues" evidence="6">
    <location>
        <begin position="14"/>
        <end position="24"/>
    </location>
</feature>
<keyword evidence="3 7" id="KW-0812">Transmembrane</keyword>
<feature type="compositionally biased region" description="Basic residues" evidence="6">
    <location>
        <begin position="25"/>
        <end position="35"/>
    </location>
</feature>
<feature type="region of interest" description="Disordered" evidence="6">
    <location>
        <begin position="329"/>
        <end position="367"/>
    </location>
</feature>
<evidence type="ECO:0000256" key="3">
    <source>
        <dbReference type="ARBA" id="ARBA00022692"/>
    </source>
</evidence>
<evidence type="ECO:0000256" key="7">
    <source>
        <dbReference type="SAM" id="Phobius"/>
    </source>
</evidence>
<feature type="transmembrane region" description="Helical" evidence="7">
    <location>
        <begin position="53"/>
        <end position="75"/>
    </location>
</feature>
<dbReference type="GO" id="GO:0016020">
    <property type="term" value="C:membrane"/>
    <property type="evidence" value="ECO:0007669"/>
    <property type="project" value="UniProtKB-SubCell"/>
</dbReference>
<reference evidence="8" key="1">
    <citation type="submission" date="2025-08" db="UniProtKB">
        <authorList>
            <consortium name="RefSeq"/>
        </authorList>
    </citation>
    <scope>IDENTIFICATION</scope>
    <source>
        <tissue evidence="8">Muscle</tissue>
    </source>
</reference>
<dbReference type="InterPro" id="IPR018787">
    <property type="entry name" value="DUF2371_TMEM200"/>
</dbReference>
<dbReference type="GeneID" id="109107591"/>
<keyword evidence="5 7" id="KW-0472">Membrane</keyword>
<evidence type="ECO:0000256" key="6">
    <source>
        <dbReference type="SAM" id="MobiDB-lite"/>
    </source>
</evidence>
<accession>A0A9Q9VIC5</accession>
<dbReference type="PANTHER" id="PTHR31815:SF2">
    <property type="entry name" value="TRANSMEMBRANE PROTEIN 200C"/>
    <property type="match status" value="1"/>
</dbReference>
<feature type="compositionally biased region" description="Basic and acidic residues" evidence="6">
    <location>
        <begin position="344"/>
        <end position="357"/>
    </location>
</feature>
<evidence type="ECO:0000256" key="5">
    <source>
        <dbReference type="ARBA" id="ARBA00023136"/>
    </source>
</evidence>
<dbReference type="AlphaFoldDB" id="A0A9Q9VIC5"/>
<dbReference type="Proteomes" id="UP001155660">
    <property type="component" value="Chromosome B2"/>
</dbReference>
<evidence type="ECO:0000256" key="1">
    <source>
        <dbReference type="ARBA" id="ARBA00004141"/>
    </source>
</evidence>
<evidence type="ECO:0000256" key="4">
    <source>
        <dbReference type="ARBA" id="ARBA00022989"/>
    </source>
</evidence>
<dbReference type="Pfam" id="PF10177">
    <property type="entry name" value="DUF2371"/>
    <property type="match status" value="1"/>
</dbReference>
<dbReference type="OrthoDB" id="9994280at2759"/>
<organism evidence="8">
    <name type="scientific">Cyprinus carpio</name>
    <name type="common">Common carp</name>
    <dbReference type="NCBI Taxonomy" id="7962"/>
    <lineage>
        <taxon>Eukaryota</taxon>
        <taxon>Metazoa</taxon>
        <taxon>Chordata</taxon>
        <taxon>Craniata</taxon>
        <taxon>Vertebrata</taxon>
        <taxon>Euteleostomi</taxon>
        <taxon>Actinopterygii</taxon>
        <taxon>Neopterygii</taxon>
        <taxon>Teleostei</taxon>
        <taxon>Ostariophysi</taxon>
        <taxon>Cypriniformes</taxon>
        <taxon>Cyprinidae</taxon>
        <taxon>Cyprininae</taxon>
        <taxon>Cyprinus</taxon>
    </lineage>
</organism>
<evidence type="ECO:0000256" key="2">
    <source>
        <dbReference type="ARBA" id="ARBA00005308"/>
    </source>
</evidence>
<dbReference type="KEGG" id="ccar:109107591"/>
<sequence>MIATGGLLRISRRQDSLRTKNHAENKKKRKAKKKRKNDVVVLKGKVKLCSVSGLVAALGVFILMIGVTMAVLGYWPRERNNEKFIEPVRRIKEDNLTSNNKLVKSNTSSGFLKSLIVSYLYSDNLKVFGPLVMGIGIFLFICANAVLHEDRDKKTKIINLRDIYSTVIDIHSMRSKDCVPFNGLIVQPKSDKPASPRNNRRPSCARKHSLFAKRQSFADTIYSIHQGAEGPREWETRSIVTSSVNAFTLPVIKLNNCEVQENEPPRRRSCVATLETKAEVSGTRMCLSHLSLNALTDPGARRLDESSRRFSCPRLERSGSKGYIKLADLGGDSFETPDAETEEKETHALDENSDAHLQKHTASLSDL</sequence>
<dbReference type="RefSeq" id="XP_018976391.2">
    <property type="nucleotide sequence ID" value="XM_019120846.2"/>
</dbReference>